<sequence>MAQTVRIDEADIRRVTDAVTAAEARSDAEIATIVSERSDSYNDVPLIWAALVALLALAVYAAFPGFYIGLLDRVTGGWHVWTMREWMTVLVFATTIKFLATRYIVGWWPLRMAFTPGRTKTRRVRARAVALFKASTEQRTLSRTGVLLYLSLAEHRAEIVADEAIVAKVSPDAWGAAMALLIDGCKAGRPADGMVAAVGAIGEVLAVHFPRTGTDPDEIPNRMIYL</sequence>
<dbReference type="STRING" id="439228.SAMN06295920_11041"/>
<evidence type="ECO:0000256" key="1">
    <source>
        <dbReference type="SAM" id="Phobius"/>
    </source>
</evidence>
<keyword evidence="3" id="KW-1185">Reference proteome</keyword>
<dbReference type="PANTHER" id="PTHR30373">
    <property type="entry name" value="UPF0603 PROTEIN YGCG"/>
    <property type="match status" value="1"/>
</dbReference>
<keyword evidence="1" id="KW-1133">Transmembrane helix</keyword>
<accession>A0A1T5FMJ6</accession>
<evidence type="ECO:0000313" key="2">
    <source>
        <dbReference type="EMBL" id="SKB97370.1"/>
    </source>
</evidence>
<reference evidence="3" key="1">
    <citation type="submission" date="2017-02" db="EMBL/GenBank/DDBJ databases">
        <authorList>
            <person name="Varghese N."/>
            <person name="Submissions S."/>
        </authorList>
    </citation>
    <scope>NUCLEOTIDE SEQUENCE [LARGE SCALE GENOMIC DNA]</scope>
    <source>
        <strain evidence="3">UM2</strain>
    </source>
</reference>
<organism evidence="2 3">
    <name type="scientific">Rhizorhabdus histidinilytica</name>
    <dbReference type="NCBI Taxonomy" id="439228"/>
    <lineage>
        <taxon>Bacteria</taxon>
        <taxon>Pseudomonadati</taxon>
        <taxon>Pseudomonadota</taxon>
        <taxon>Alphaproteobacteria</taxon>
        <taxon>Sphingomonadales</taxon>
        <taxon>Sphingomonadaceae</taxon>
        <taxon>Rhizorhabdus</taxon>
    </lineage>
</organism>
<keyword evidence="1" id="KW-0812">Transmembrane</keyword>
<feature type="transmembrane region" description="Helical" evidence="1">
    <location>
        <begin position="89"/>
        <end position="110"/>
    </location>
</feature>
<feature type="transmembrane region" description="Helical" evidence="1">
    <location>
        <begin position="46"/>
        <end position="69"/>
    </location>
</feature>
<dbReference type="Proteomes" id="UP000189818">
    <property type="component" value="Unassembled WGS sequence"/>
</dbReference>
<protein>
    <submittedName>
        <fullName evidence="2">Putative membrane protein</fullName>
    </submittedName>
</protein>
<dbReference type="AlphaFoldDB" id="A0A1T5FMJ6"/>
<keyword evidence="1" id="KW-0472">Membrane</keyword>
<proteinExistence type="predicted"/>
<name>A0A1T5FMJ6_9SPHN</name>
<dbReference type="OrthoDB" id="5825388at2"/>
<gene>
    <name evidence="2" type="ORF">SAMN06295920_11041</name>
</gene>
<dbReference type="EMBL" id="FUYM01000010">
    <property type="protein sequence ID" value="SKB97370.1"/>
    <property type="molecule type" value="Genomic_DNA"/>
</dbReference>
<dbReference type="PANTHER" id="PTHR30373:SF8">
    <property type="entry name" value="BLL7265 PROTEIN"/>
    <property type="match status" value="1"/>
</dbReference>
<dbReference type="Gene3D" id="3.10.310.50">
    <property type="match status" value="1"/>
</dbReference>
<dbReference type="RefSeq" id="WP_079649850.1">
    <property type="nucleotide sequence ID" value="NZ_FUYM01000010.1"/>
</dbReference>
<evidence type="ECO:0000313" key="3">
    <source>
        <dbReference type="Proteomes" id="UP000189818"/>
    </source>
</evidence>